<keyword evidence="10 13" id="KW-1133">Transmembrane helix</keyword>
<dbReference type="CDD" id="cd06158">
    <property type="entry name" value="S2P-M50_like_1"/>
    <property type="match status" value="1"/>
</dbReference>
<evidence type="ECO:0000256" key="5">
    <source>
        <dbReference type="ARBA" id="ARBA00022670"/>
    </source>
</evidence>
<dbReference type="InterPro" id="IPR052348">
    <property type="entry name" value="Metallopeptidase_M50B"/>
</dbReference>
<evidence type="ECO:0000313" key="15">
    <source>
        <dbReference type="EMBL" id="PIR69773.1"/>
    </source>
</evidence>
<dbReference type="InterPro" id="IPR044537">
    <property type="entry name" value="Rip2-like"/>
</dbReference>
<keyword evidence="4" id="KW-1003">Cell membrane</keyword>
<keyword evidence="6 13" id="KW-0812">Transmembrane</keyword>
<feature type="domain" description="Peptidase M50" evidence="14">
    <location>
        <begin position="117"/>
        <end position="180"/>
    </location>
</feature>
<dbReference type="EMBL" id="PFCO01000003">
    <property type="protein sequence ID" value="PIR69773.1"/>
    <property type="molecule type" value="Genomic_DNA"/>
</dbReference>
<protein>
    <submittedName>
        <fullName evidence="15">Site-2 protease family protein</fullName>
    </submittedName>
</protein>
<evidence type="ECO:0000313" key="16">
    <source>
        <dbReference type="Proteomes" id="UP000231503"/>
    </source>
</evidence>
<name>A0A2H0TE01_9BACT</name>
<comment type="caution">
    <text evidence="15">The sequence shown here is derived from an EMBL/GenBank/DDBJ whole genome shotgun (WGS) entry which is preliminary data.</text>
</comment>
<dbReference type="AlphaFoldDB" id="A0A2H0TE01"/>
<keyword evidence="12 13" id="KW-0472">Membrane</keyword>
<evidence type="ECO:0000256" key="2">
    <source>
        <dbReference type="ARBA" id="ARBA00004651"/>
    </source>
</evidence>
<evidence type="ECO:0000256" key="3">
    <source>
        <dbReference type="ARBA" id="ARBA00007931"/>
    </source>
</evidence>
<proteinExistence type="inferred from homology"/>
<dbReference type="PANTHER" id="PTHR35864">
    <property type="entry name" value="ZINC METALLOPROTEASE MJ0611-RELATED"/>
    <property type="match status" value="1"/>
</dbReference>
<feature type="transmembrane region" description="Helical" evidence="13">
    <location>
        <begin position="6"/>
        <end position="31"/>
    </location>
</feature>
<evidence type="ECO:0000256" key="13">
    <source>
        <dbReference type="SAM" id="Phobius"/>
    </source>
</evidence>
<evidence type="ECO:0000256" key="7">
    <source>
        <dbReference type="ARBA" id="ARBA00022723"/>
    </source>
</evidence>
<dbReference type="GO" id="GO:0008237">
    <property type="term" value="F:metallopeptidase activity"/>
    <property type="evidence" value="ECO:0007669"/>
    <property type="project" value="UniProtKB-KW"/>
</dbReference>
<dbReference type="Pfam" id="PF02163">
    <property type="entry name" value="Peptidase_M50"/>
    <property type="match status" value="1"/>
</dbReference>
<evidence type="ECO:0000256" key="4">
    <source>
        <dbReference type="ARBA" id="ARBA00022475"/>
    </source>
</evidence>
<dbReference type="PANTHER" id="PTHR35864:SF1">
    <property type="entry name" value="ZINC METALLOPROTEASE YWHC-RELATED"/>
    <property type="match status" value="1"/>
</dbReference>
<reference evidence="16" key="1">
    <citation type="submission" date="2017-09" db="EMBL/GenBank/DDBJ databases">
        <title>Depth-based differentiation of microbial function through sediment-hosted aquifers and enrichment of novel symbionts in the deep terrestrial subsurface.</title>
        <authorList>
            <person name="Probst A.J."/>
            <person name="Ladd B."/>
            <person name="Jarett J.K."/>
            <person name="Geller-Mcgrath D.E."/>
            <person name="Sieber C.M.K."/>
            <person name="Emerson J.B."/>
            <person name="Anantharaman K."/>
            <person name="Thomas B.C."/>
            <person name="Malmstrom R."/>
            <person name="Stieglmeier M."/>
            <person name="Klingl A."/>
            <person name="Woyke T."/>
            <person name="Ryan C.M."/>
            <person name="Banfield J.F."/>
        </authorList>
    </citation>
    <scope>NUCLEOTIDE SEQUENCE [LARGE SCALE GENOMIC DNA]</scope>
</reference>
<evidence type="ECO:0000259" key="14">
    <source>
        <dbReference type="Pfam" id="PF02163"/>
    </source>
</evidence>
<sequence length="208" mass="23013">MSIDIIFIIAIVIMSAIIHEFSHGYAALMLGDPTAKHQGRLTLNPIPHIDPIGSILVPFVLAFFGGFIIAWAKPVPFNPYNLSNQKWGPAIVAVAGPLSNIIIAVFFGVVIRMAGILALPAAFVQVLFYIVFINIILAVFNLVPIPPLDGSKILFSALPYRWMHIQRFLEQYGFFLVLVFILFFWQLISPVIVALFSLITGIPASSFF</sequence>
<dbReference type="GO" id="GO:0005886">
    <property type="term" value="C:plasma membrane"/>
    <property type="evidence" value="ECO:0007669"/>
    <property type="project" value="UniProtKB-SubCell"/>
</dbReference>
<evidence type="ECO:0000256" key="1">
    <source>
        <dbReference type="ARBA" id="ARBA00001947"/>
    </source>
</evidence>
<dbReference type="Proteomes" id="UP000231503">
    <property type="component" value="Unassembled WGS sequence"/>
</dbReference>
<evidence type="ECO:0000256" key="11">
    <source>
        <dbReference type="ARBA" id="ARBA00023049"/>
    </source>
</evidence>
<dbReference type="GO" id="GO:0006508">
    <property type="term" value="P:proteolysis"/>
    <property type="evidence" value="ECO:0007669"/>
    <property type="project" value="UniProtKB-KW"/>
</dbReference>
<comment type="similarity">
    <text evidence="3">Belongs to the peptidase M50B family.</text>
</comment>
<feature type="transmembrane region" description="Helical" evidence="13">
    <location>
        <begin position="52"/>
        <end position="72"/>
    </location>
</feature>
<evidence type="ECO:0000256" key="9">
    <source>
        <dbReference type="ARBA" id="ARBA00022833"/>
    </source>
</evidence>
<keyword evidence="11" id="KW-0482">Metalloprotease</keyword>
<dbReference type="InterPro" id="IPR008915">
    <property type="entry name" value="Peptidase_M50"/>
</dbReference>
<keyword evidence="9" id="KW-0862">Zinc</keyword>
<organism evidence="15 16">
    <name type="scientific">Candidatus Niyogibacteria bacterium CG10_big_fil_rev_8_21_14_0_10_46_36</name>
    <dbReference type="NCBI Taxonomy" id="1974726"/>
    <lineage>
        <taxon>Bacteria</taxon>
        <taxon>Candidatus Niyogiibacteriota</taxon>
    </lineage>
</organism>
<comment type="subcellular location">
    <subcellularLocation>
        <location evidence="2">Cell membrane</location>
        <topology evidence="2">Multi-pass membrane protein</topology>
    </subcellularLocation>
</comment>
<evidence type="ECO:0000256" key="12">
    <source>
        <dbReference type="ARBA" id="ARBA00023136"/>
    </source>
</evidence>
<feature type="transmembrane region" description="Helical" evidence="13">
    <location>
        <begin position="117"/>
        <end position="140"/>
    </location>
</feature>
<evidence type="ECO:0000256" key="10">
    <source>
        <dbReference type="ARBA" id="ARBA00022989"/>
    </source>
</evidence>
<feature type="transmembrane region" description="Helical" evidence="13">
    <location>
        <begin position="87"/>
        <end position="110"/>
    </location>
</feature>
<evidence type="ECO:0000256" key="6">
    <source>
        <dbReference type="ARBA" id="ARBA00022692"/>
    </source>
</evidence>
<evidence type="ECO:0000256" key="8">
    <source>
        <dbReference type="ARBA" id="ARBA00022801"/>
    </source>
</evidence>
<keyword evidence="8" id="KW-0378">Hydrolase</keyword>
<gene>
    <name evidence="15" type="ORF">COU47_01695</name>
</gene>
<keyword evidence="7" id="KW-0479">Metal-binding</keyword>
<dbReference type="GO" id="GO:0046872">
    <property type="term" value="F:metal ion binding"/>
    <property type="evidence" value="ECO:0007669"/>
    <property type="project" value="UniProtKB-KW"/>
</dbReference>
<accession>A0A2H0TE01</accession>
<feature type="transmembrane region" description="Helical" evidence="13">
    <location>
        <begin position="172"/>
        <end position="199"/>
    </location>
</feature>
<comment type="cofactor">
    <cofactor evidence="1">
        <name>Zn(2+)</name>
        <dbReference type="ChEBI" id="CHEBI:29105"/>
    </cofactor>
</comment>
<keyword evidence="5 15" id="KW-0645">Protease</keyword>